<dbReference type="RefSeq" id="XP_062703193.1">
    <property type="nucleotide sequence ID" value="XM_062847209.1"/>
</dbReference>
<feature type="compositionally biased region" description="Basic residues" evidence="1">
    <location>
        <begin position="200"/>
        <end position="210"/>
    </location>
</feature>
<reference evidence="2" key="2">
    <citation type="submission" date="2025-05" db="UniProtKB">
        <authorList>
            <consortium name="EnsemblMetazoa"/>
        </authorList>
    </citation>
    <scope>IDENTIFICATION</scope>
    <source>
        <strain evidence="2">Foshan</strain>
    </source>
</reference>
<proteinExistence type="predicted"/>
<sequence length="210" mass="23878">MGKGGPTNKRHADGEVDTSTASKRLLQTNKFAPLAAETFEKEEQLPPFYTTGFPENFGADIDYYVKNVKKSLKVSHHRCTDGYKITVPAVNHYRAVEALLNKKKILYFSHDMEAEKPYKAIVGGLDDMDPFLLETELKEVGLEPLKIFKIKRHNTNARYRDQLDLIHFPKKKTSVKDLRIYKKSTRSPTISSNGNGTNRCTRRSRSAQTA</sequence>
<dbReference type="GeneID" id="115260592"/>
<evidence type="ECO:0000256" key="1">
    <source>
        <dbReference type="SAM" id="MobiDB-lite"/>
    </source>
</evidence>
<evidence type="ECO:0000313" key="3">
    <source>
        <dbReference type="Proteomes" id="UP000069940"/>
    </source>
</evidence>
<keyword evidence="3" id="KW-1185">Reference proteome</keyword>
<dbReference type="EnsemblMetazoa" id="AALFPA23_018253.R26815">
    <property type="protein sequence ID" value="AALFPA23_018253.P26815"/>
    <property type="gene ID" value="AALFPA23_018253"/>
</dbReference>
<evidence type="ECO:0000313" key="2">
    <source>
        <dbReference type="EnsemblMetazoa" id="AALFPA23_018253.P26815"/>
    </source>
</evidence>
<protein>
    <submittedName>
        <fullName evidence="2">Uncharacterized protein</fullName>
    </submittedName>
</protein>
<accession>A0ABM1ZGL0</accession>
<feature type="compositionally biased region" description="Polar residues" evidence="1">
    <location>
        <begin position="186"/>
        <end position="199"/>
    </location>
</feature>
<organism evidence="2 3">
    <name type="scientific">Aedes albopictus</name>
    <name type="common">Asian tiger mosquito</name>
    <name type="synonym">Stegomyia albopicta</name>
    <dbReference type="NCBI Taxonomy" id="7160"/>
    <lineage>
        <taxon>Eukaryota</taxon>
        <taxon>Metazoa</taxon>
        <taxon>Ecdysozoa</taxon>
        <taxon>Arthropoda</taxon>
        <taxon>Hexapoda</taxon>
        <taxon>Insecta</taxon>
        <taxon>Pterygota</taxon>
        <taxon>Neoptera</taxon>
        <taxon>Endopterygota</taxon>
        <taxon>Diptera</taxon>
        <taxon>Nematocera</taxon>
        <taxon>Culicoidea</taxon>
        <taxon>Culicidae</taxon>
        <taxon>Culicinae</taxon>
        <taxon>Aedini</taxon>
        <taxon>Aedes</taxon>
        <taxon>Stegomyia</taxon>
    </lineage>
</organism>
<feature type="region of interest" description="Disordered" evidence="1">
    <location>
        <begin position="184"/>
        <end position="210"/>
    </location>
</feature>
<reference evidence="3" key="1">
    <citation type="journal article" date="2015" name="Proc. Natl. Acad. Sci. U.S.A.">
        <title>Genome sequence of the Asian Tiger mosquito, Aedes albopictus, reveals insights into its biology, genetics, and evolution.</title>
        <authorList>
            <person name="Chen X.G."/>
            <person name="Jiang X."/>
            <person name="Gu J."/>
            <person name="Xu M."/>
            <person name="Wu Y."/>
            <person name="Deng Y."/>
            <person name="Zhang C."/>
            <person name="Bonizzoni M."/>
            <person name="Dermauw W."/>
            <person name="Vontas J."/>
            <person name="Armbruster P."/>
            <person name="Huang X."/>
            <person name="Yang Y."/>
            <person name="Zhang H."/>
            <person name="He W."/>
            <person name="Peng H."/>
            <person name="Liu Y."/>
            <person name="Wu K."/>
            <person name="Chen J."/>
            <person name="Lirakis M."/>
            <person name="Topalis P."/>
            <person name="Van Leeuwen T."/>
            <person name="Hall A.B."/>
            <person name="Jiang X."/>
            <person name="Thorpe C."/>
            <person name="Mueller R.L."/>
            <person name="Sun C."/>
            <person name="Waterhouse R.M."/>
            <person name="Yan G."/>
            <person name="Tu Z.J."/>
            <person name="Fang X."/>
            <person name="James A.A."/>
        </authorList>
    </citation>
    <scope>NUCLEOTIDE SEQUENCE [LARGE SCALE GENOMIC DNA]</scope>
    <source>
        <strain evidence="3">Foshan</strain>
    </source>
</reference>
<feature type="region of interest" description="Disordered" evidence="1">
    <location>
        <begin position="1"/>
        <end position="20"/>
    </location>
</feature>
<dbReference type="Proteomes" id="UP000069940">
    <property type="component" value="Unassembled WGS sequence"/>
</dbReference>
<name>A0ABM1ZGL0_AEDAL</name>